<dbReference type="PANTHER" id="PTHR45934:SF7">
    <property type="entry name" value="FAD_NAD(P)-BINDING OXIDOREDUCTASE FAMILY PROTEIN"/>
    <property type="match status" value="1"/>
</dbReference>
<gene>
    <name evidence="6" type="ORF">M0R45_036438</name>
</gene>
<accession>A0AAW1W1K3</accession>
<evidence type="ECO:0000313" key="6">
    <source>
        <dbReference type="EMBL" id="KAK9912580.1"/>
    </source>
</evidence>
<evidence type="ECO:0000256" key="3">
    <source>
        <dbReference type="ARBA" id="ARBA00024018"/>
    </source>
</evidence>
<dbReference type="InterPro" id="IPR002938">
    <property type="entry name" value="FAD-bd"/>
</dbReference>
<evidence type="ECO:0000256" key="4">
    <source>
        <dbReference type="SAM" id="Phobius"/>
    </source>
</evidence>
<dbReference type="SUPFAM" id="SSF51905">
    <property type="entry name" value="FAD/NAD(P)-binding domain"/>
    <property type="match status" value="1"/>
</dbReference>
<evidence type="ECO:0000256" key="2">
    <source>
        <dbReference type="ARBA" id="ARBA00023033"/>
    </source>
</evidence>
<keyword evidence="4" id="KW-0812">Transmembrane</keyword>
<reference evidence="6 7" key="1">
    <citation type="journal article" date="2023" name="G3 (Bethesda)">
        <title>A chromosome-length genome assembly and annotation of blackberry (Rubus argutus, cv. 'Hillquist').</title>
        <authorList>
            <person name="Bruna T."/>
            <person name="Aryal R."/>
            <person name="Dudchenko O."/>
            <person name="Sargent D.J."/>
            <person name="Mead D."/>
            <person name="Buti M."/>
            <person name="Cavallini A."/>
            <person name="Hytonen T."/>
            <person name="Andres J."/>
            <person name="Pham M."/>
            <person name="Weisz D."/>
            <person name="Mascagni F."/>
            <person name="Usai G."/>
            <person name="Natali L."/>
            <person name="Bassil N."/>
            <person name="Fernandez G.E."/>
            <person name="Lomsadze A."/>
            <person name="Armour M."/>
            <person name="Olukolu B."/>
            <person name="Poorten T."/>
            <person name="Britton C."/>
            <person name="Davik J."/>
            <person name="Ashrafi H."/>
            <person name="Aiden E.L."/>
            <person name="Borodovsky M."/>
            <person name="Worthington M."/>
        </authorList>
    </citation>
    <scope>NUCLEOTIDE SEQUENCE [LARGE SCALE GENOMIC DNA]</scope>
    <source>
        <strain evidence="6">PI 553951</strain>
    </source>
</reference>
<dbReference type="Proteomes" id="UP001457282">
    <property type="component" value="Unassembled WGS sequence"/>
</dbReference>
<sequence length="273" mass="29836">MEMSGYGDTRETIVIVGGGICGLLPLPLALHRKGIKSLVLERSKTLRATGVAIVVHPNGWRALDHLGVGSYLRQTAIPVLSGQLTSLDNDKVDELPIGKEELRCVKRMDMINILAHNLPPNTVCFGCDVLSIELDPITSSPVLQLQDGTTLKAKAVIGCDGVNSTITNLIGLKATNVFNVCAVRGTTTYPSAHKFGSDFKLIKTSDGLFGIIPMTTNRLYWFITARYISQDSKICKCQNLILNYALEWVKDFPSSIKEMVKKCSLESLHFLSA</sequence>
<comment type="similarity">
    <text evidence="3">Belongs to the 3-hydroxybenzoate 6-hydroxylase family.</text>
</comment>
<dbReference type="AlphaFoldDB" id="A0AAW1W1K3"/>
<keyword evidence="7" id="KW-1185">Reference proteome</keyword>
<feature type="transmembrane region" description="Helical" evidence="4">
    <location>
        <begin position="12"/>
        <end position="30"/>
    </location>
</feature>
<keyword evidence="1" id="KW-0560">Oxidoreductase</keyword>
<evidence type="ECO:0000313" key="7">
    <source>
        <dbReference type="Proteomes" id="UP001457282"/>
    </source>
</evidence>
<dbReference type="EMBL" id="JBEDUW010000007">
    <property type="protein sequence ID" value="KAK9912580.1"/>
    <property type="molecule type" value="Genomic_DNA"/>
</dbReference>
<keyword evidence="4" id="KW-0472">Membrane</keyword>
<dbReference type="GO" id="GO:0004497">
    <property type="term" value="F:monooxygenase activity"/>
    <property type="evidence" value="ECO:0007669"/>
    <property type="project" value="UniProtKB-KW"/>
</dbReference>
<feature type="domain" description="FAD-binding" evidence="5">
    <location>
        <begin position="12"/>
        <end position="228"/>
    </location>
</feature>
<organism evidence="6 7">
    <name type="scientific">Rubus argutus</name>
    <name type="common">Southern blackberry</name>
    <dbReference type="NCBI Taxonomy" id="59490"/>
    <lineage>
        <taxon>Eukaryota</taxon>
        <taxon>Viridiplantae</taxon>
        <taxon>Streptophyta</taxon>
        <taxon>Embryophyta</taxon>
        <taxon>Tracheophyta</taxon>
        <taxon>Spermatophyta</taxon>
        <taxon>Magnoliopsida</taxon>
        <taxon>eudicotyledons</taxon>
        <taxon>Gunneridae</taxon>
        <taxon>Pentapetalae</taxon>
        <taxon>rosids</taxon>
        <taxon>fabids</taxon>
        <taxon>Rosales</taxon>
        <taxon>Rosaceae</taxon>
        <taxon>Rosoideae</taxon>
        <taxon>Rosoideae incertae sedis</taxon>
        <taxon>Rubus</taxon>
    </lineage>
</organism>
<dbReference type="PANTHER" id="PTHR45934">
    <property type="entry name" value="FAD/NAD(P)-BINDING OXIDOREDUCTASE FAMILY PROTEIN"/>
    <property type="match status" value="1"/>
</dbReference>
<dbReference type="InterPro" id="IPR044560">
    <property type="entry name" value="MOase"/>
</dbReference>
<comment type="caution">
    <text evidence="6">The sequence shown here is derived from an EMBL/GenBank/DDBJ whole genome shotgun (WGS) entry which is preliminary data.</text>
</comment>
<protein>
    <recommendedName>
        <fullName evidence="5">FAD-binding domain-containing protein</fullName>
    </recommendedName>
</protein>
<evidence type="ECO:0000256" key="1">
    <source>
        <dbReference type="ARBA" id="ARBA00023002"/>
    </source>
</evidence>
<dbReference type="GO" id="GO:0071949">
    <property type="term" value="F:FAD binding"/>
    <property type="evidence" value="ECO:0007669"/>
    <property type="project" value="InterPro"/>
</dbReference>
<evidence type="ECO:0000259" key="5">
    <source>
        <dbReference type="Pfam" id="PF01494"/>
    </source>
</evidence>
<keyword evidence="4" id="KW-1133">Transmembrane helix</keyword>
<dbReference type="Gene3D" id="3.50.50.60">
    <property type="entry name" value="FAD/NAD(P)-binding domain"/>
    <property type="match status" value="1"/>
</dbReference>
<proteinExistence type="inferred from homology"/>
<keyword evidence="2" id="KW-0503">Monooxygenase</keyword>
<name>A0AAW1W1K3_RUBAR</name>
<dbReference type="InterPro" id="IPR036188">
    <property type="entry name" value="FAD/NAD-bd_sf"/>
</dbReference>
<dbReference type="Pfam" id="PF01494">
    <property type="entry name" value="FAD_binding_3"/>
    <property type="match status" value="1"/>
</dbReference>